<feature type="compositionally biased region" description="Basic and acidic residues" evidence="11">
    <location>
        <begin position="996"/>
        <end position="1006"/>
    </location>
</feature>
<feature type="compositionally biased region" description="Polar residues" evidence="11">
    <location>
        <begin position="894"/>
        <end position="905"/>
    </location>
</feature>
<feature type="domain" description="GYF" evidence="13">
    <location>
        <begin position="254"/>
        <end position="303"/>
    </location>
</feature>
<dbReference type="GO" id="GO:0140999">
    <property type="term" value="F:histone H3K4 trimethyltransferase activity"/>
    <property type="evidence" value="ECO:0007669"/>
    <property type="project" value="UniProtKB-EC"/>
</dbReference>
<evidence type="ECO:0000256" key="10">
    <source>
        <dbReference type="ARBA" id="ARBA00047571"/>
    </source>
</evidence>
<dbReference type="EMBL" id="HG994363">
    <property type="protein sequence ID" value="CAF2041097.1"/>
    <property type="molecule type" value="Genomic_DNA"/>
</dbReference>
<feature type="region of interest" description="Disordered" evidence="11">
    <location>
        <begin position="598"/>
        <end position="617"/>
    </location>
</feature>
<dbReference type="PANTHER" id="PTHR45814:SF2">
    <property type="entry name" value="HISTONE-LYSINE N-METHYLTRANSFERASE SETD1"/>
    <property type="match status" value="1"/>
</dbReference>
<protein>
    <recommendedName>
        <fullName evidence="2">[histone H3]-lysine(4) N-trimethyltransferase</fullName>
        <ecNumber evidence="2">2.1.1.354</ecNumber>
    </recommendedName>
</protein>
<feature type="region of interest" description="Disordered" evidence="11">
    <location>
        <begin position="883"/>
        <end position="1024"/>
    </location>
</feature>
<gene>
    <name evidence="14" type="ORF">DARMORV10_A09P19670.1</name>
</gene>
<dbReference type="SMART" id="SM00317">
    <property type="entry name" value="SET"/>
    <property type="match status" value="1"/>
</dbReference>
<evidence type="ECO:0000256" key="4">
    <source>
        <dbReference type="ARBA" id="ARBA00022679"/>
    </source>
</evidence>
<dbReference type="EC" id="2.1.1.354" evidence="2"/>
<dbReference type="SUPFAM" id="SSF82199">
    <property type="entry name" value="SET domain"/>
    <property type="match status" value="1"/>
</dbReference>
<dbReference type="PANTHER" id="PTHR45814">
    <property type="entry name" value="HISTONE-LYSINE N-METHYLTRANSFERASE SETD1"/>
    <property type="match status" value="1"/>
</dbReference>
<evidence type="ECO:0000256" key="7">
    <source>
        <dbReference type="ARBA" id="ARBA00023015"/>
    </source>
</evidence>
<keyword evidence="3" id="KW-0489">Methyltransferase</keyword>
<keyword evidence="5" id="KW-0949">S-adenosyl-L-methionine</keyword>
<dbReference type="Gene3D" id="2.170.270.10">
    <property type="entry name" value="SET domain"/>
    <property type="match status" value="1"/>
</dbReference>
<evidence type="ECO:0000256" key="2">
    <source>
        <dbReference type="ARBA" id="ARBA00012182"/>
    </source>
</evidence>
<keyword evidence="4" id="KW-0808">Transferase</keyword>
<dbReference type="InterPro" id="IPR003169">
    <property type="entry name" value="GYF"/>
</dbReference>
<feature type="compositionally biased region" description="Basic and acidic residues" evidence="11">
    <location>
        <begin position="946"/>
        <end position="956"/>
    </location>
</feature>
<feature type="compositionally biased region" description="Basic and acidic residues" evidence="11">
    <location>
        <begin position="754"/>
        <end position="770"/>
    </location>
</feature>
<dbReference type="InterPro" id="IPR046341">
    <property type="entry name" value="SET_dom_sf"/>
</dbReference>
<comment type="catalytic activity">
    <reaction evidence="10">
        <text>L-lysyl(4)-[histone H3] + 3 S-adenosyl-L-methionine = N(6),N(6),N(6)-trimethyl-L-lysyl(4)-[histone H3] + 3 S-adenosyl-L-homocysteine + 3 H(+)</text>
        <dbReference type="Rhea" id="RHEA:60260"/>
        <dbReference type="Rhea" id="RHEA-COMP:15537"/>
        <dbReference type="Rhea" id="RHEA-COMP:15547"/>
        <dbReference type="ChEBI" id="CHEBI:15378"/>
        <dbReference type="ChEBI" id="CHEBI:29969"/>
        <dbReference type="ChEBI" id="CHEBI:57856"/>
        <dbReference type="ChEBI" id="CHEBI:59789"/>
        <dbReference type="ChEBI" id="CHEBI:61961"/>
        <dbReference type="EC" id="2.1.1.354"/>
    </reaction>
</comment>
<dbReference type="InterPro" id="IPR037841">
    <property type="entry name" value="SET_SETD1A/B"/>
</dbReference>
<evidence type="ECO:0000259" key="13">
    <source>
        <dbReference type="PROSITE" id="PS50829"/>
    </source>
</evidence>
<dbReference type="InterPro" id="IPR001214">
    <property type="entry name" value="SET_dom"/>
</dbReference>
<dbReference type="GO" id="GO:0048188">
    <property type="term" value="C:Set1C/COMPASS complex"/>
    <property type="evidence" value="ECO:0007669"/>
    <property type="project" value="InterPro"/>
</dbReference>
<name>A0A816NW04_BRANA</name>
<evidence type="ECO:0000256" key="5">
    <source>
        <dbReference type="ARBA" id="ARBA00022691"/>
    </source>
</evidence>
<dbReference type="PROSITE" id="PS50829">
    <property type="entry name" value="GYF"/>
    <property type="match status" value="1"/>
</dbReference>
<evidence type="ECO:0000256" key="3">
    <source>
        <dbReference type="ARBA" id="ARBA00022603"/>
    </source>
</evidence>
<dbReference type="GO" id="GO:0032259">
    <property type="term" value="P:methylation"/>
    <property type="evidence" value="ECO:0007669"/>
    <property type="project" value="UniProtKB-KW"/>
</dbReference>
<dbReference type="SUPFAM" id="SSF55277">
    <property type="entry name" value="GYF domain"/>
    <property type="match status" value="1"/>
</dbReference>
<keyword evidence="9" id="KW-0539">Nucleus</keyword>
<organism evidence="14">
    <name type="scientific">Brassica napus</name>
    <name type="common">Rape</name>
    <dbReference type="NCBI Taxonomy" id="3708"/>
    <lineage>
        <taxon>Eukaryota</taxon>
        <taxon>Viridiplantae</taxon>
        <taxon>Streptophyta</taxon>
        <taxon>Embryophyta</taxon>
        <taxon>Tracheophyta</taxon>
        <taxon>Spermatophyta</taxon>
        <taxon>Magnoliopsida</taxon>
        <taxon>eudicotyledons</taxon>
        <taxon>Gunneridae</taxon>
        <taxon>Pentapetalae</taxon>
        <taxon>rosids</taxon>
        <taxon>malvids</taxon>
        <taxon>Brassicales</taxon>
        <taxon>Brassicaceae</taxon>
        <taxon>Brassiceae</taxon>
        <taxon>Brassica</taxon>
    </lineage>
</organism>
<evidence type="ECO:0000313" key="14">
    <source>
        <dbReference type="EMBL" id="CAF2041097.1"/>
    </source>
</evidence>
<keyword evidence="8" id="KW-0804">Transcription</keyword>
<dbReference type="Pfam" id="PF00856">
    <property type="entry name" value="SET"/>
    <property type="match status" value="1"/>
</dbReference>
<dbReference type="Proteomes" id="UP001295469">
    <property type="component" value="Chromosome A09"/>
</dbReference>
<feature type="compositionally biased region" description="Basic and acidic residues" evidence="11">
    <location>
        <begin position="598"/>
        <end position="613"/>
    </location>
</feature>
<evidence type="ECO:0000256" key="11">
    <source>
        <dbReference type="SAM" id="MobiDB-lite"/>
    </source>
</evidence>
<reference evidence="14" key="1">
    <citation type="submission" date="2021-01" db="EMBL/GenBank/DDBJ databases">
        <authorList>
            <consortium name="Genoscope - CEA"/>
            <person name="William W."/>
        </authorList>
    </citation>
    <scope>NUCLEOTIDE SEQUENCE</scope>
</reference>
<evidence type="ECO:0000256" key="6">
    <source>
        <dbReference type="ARBA" id="ARBA00022853"/>
    </source>
</evidence>
<evidence type="ECO:0000256" key="1">
    <source>
        <dbReference type="ARBA" id="ARBA00004123"/>
    </source>
</evidence>
<keyword evidence="6" id="KW-0156">Chromatin regulator</keyword>
<keyword evidence="7" id="KW-0805">Transcription regulation</keyword>
<accession>A0A816NW04</accession>
<dbReference type="CDD" id="cd19169">
    <property type="entry name" value="SET_SETD1"/>
    <property type="match status" value="1"/>
</dbReference>
<evidence type="ECO:0000256" key="8">
    <source>
        <dbReference type="ARBA" id="ARBA00023163"/>
    </source>
</evidence>
<comment type="subcellular location">
    <subcellularLocation>
        <location evidence="1">Nucleus</location>
    </subcellularLocation>
</comment>
<dbReference type="Gene3D" id="3.30.1490.40">
    <property type="match status" value="1"/>
</dbReference>
<proteinExistence type="predicted"/>
<dbReference type="InterPro" id="IPR035445">
    <property type="entry name" value="GYF-like_dom_sf"/>
</dbReference>
<evidence type="ECO:0000256" key="9">
    <source>
        <dbReference type="ARBA" id="ARBA00023242"/>
    </source>
</evidence>
<sequence>MVALDSYFPRKRLSALEPNFSGSTCIGVYSSDDSIASCDRCHTIVIICLIRSSIFKINCKFVLLSCDDLATVSSTCCDFDELCGMDSALEMSCRSNGEGREVHDAGGGGGGGTHKSEVPGYNTMYASGWMYVNQQGEMSGAYTQQQLFDGLSTGFLPEDLLVYPTINGYMHNSVPLKYFKQFPEHVATGFAYLHNGMINVHQRETQAEHTASAAAHLVFHPPQPSSNGSLLDQRMLNQEEVNLLASFISLGSEHACWFLVDAEGRNHGPYTLLELWNWQQHGHVSDAALIRDVENKLRPITLASLIGVWRDKCGCENCDESVSGASFISEVSEELSSQLQSGIIKIARRALLDEIISSTISDFLNAKKRDEHLKSVPASSAANVVKCISSQVINPEKTAVSTTEATGCENIKNEEDPSRIVSESLKYTKCVGSAENFQTSCSAVCGILHNSCMQIMWNAVFYDTVATYTSSWRKNKLWFRSPDTPTVSSYCKGSHTNHSEKPEAAESFTCRVDSSSCKTANSNAYDLATKAASFHEPSSRKVTLPVTDGTESVVASISEYVQSELFSSLETHLTDYIGILIEDGANIAASTVQDGKMHEENSSCLEKSGEKGESSQQITSEDIVANIFITTLQTSSDSPVSDEVDTLDIHEPPPPGCESGITRPSLRCNFRPVRSKESVPEIEEYVATALCRQKLHNVVMKDWKSLFMKCSLKEFLASQKGSHQVSRKETIAPRKLKANAQIKKPVKSSISSHTAEKPKKQCVRSSEKILVKRSKKPSKDTPGKNLSISKPSQPKIRNAVQQDQTIIKNVTKVRKGKVSKDAHLKVISEKNQDVGMADEFDDELLITRLRRISKSKTKELREGTDAAKSCEEISLSAEESVETVGFRDHEENLSNKSSQKVQKANVSKLKRKNTSEVEGAQSCSGANGGYTEISGKDTDTESLGFETRDKVSPERLSKRRKKDAAKGKNIVEKSACSVSQKSLKPSESSTLKRKHSLDENIPKDSESAVGNEGKLPGNTSNKMQKGNYFLKIGSKKLKLKRKLLPKHTTELSPIEDLAVDNDSRPTSIALKPLVKLGTKASNKKVLVPVPKSDGCARTSINGWHWRAWSLKASPKERASVRGSSCVHTQHFGSKISSSQNVLSARTNRAKMRNLLAAADGADLLKVSQLKARKKRLRFQQSKIHDWGLVALEPIDAEDFVIEYVGELIRSSISEIREHQYEKMGIGSSYLFRLDDGYVIDATKRGGIARFINHSCEPNCYTKIISVDGKKKIFIYAKRHIDAGEEISYNYKFPLEDNKIPCNCKAQK</sequence>
<feature type="domain" description="SET" evidence="12">
    <location>
        <begin position="1174"/>
        <end position="1291"/>
    </location>
</feature>
<dbReference type="PROSITE" id="PS50280">
    <property type="entry name" value="SET"/>
    <property type="match status" value="1"/>
</dbReference>
<evidence type="ECO:0000259" key="12">
    <source>
        <dbReference type="PROSITE" id="PS50280"/>
    </source>
</evidence>
<feature type="compositionally biased region" description="Polar residues" evidence="11">
    <location>
        <begin position="976"/>
        <end position="989"/>
    </location>
</feature>
<feature type="region of interest" description="Disordered" evidence="11">
    <location>
        <begin position="741"/>
        <end position="799"/>
    </location>
</feature>
<dbReference type="InterPro" id="IPR044570">
    <property type="entry name" value="Set1-like"/>
</dbReference>